<comment type="similarity">
    <text evidence="2 4">Belongs to the TPP enzyme family.</text>
</comment>
<dbReference type="InterPro" id="IPR012001">
    <property type="entry name" value="Thiamin_PyroP_enz_TPP-bd_dom"/>
</dbReference>
<dbReference type="CDD" id="cd07035">
    <property type="entry name" value="TPP_PYR_POX_like"/>
    <property type="match status" value="1"/>
</dbReference>
<dbReference type="InterPro" id="IPR012000">
    <property type="entry name" value="Thiamin_PyroP_enz_cen_dom"/>
</dbReference>
<dbReference type="PANTHER" id="PTHR18968:SF166">
    <property type="entry name" value="2-HYDROXYACYL-COA LYASE 2"/>
    <property type="match status" value="1"/>
</dbReference>
<evidence type="ECO:0000259" key="7">
    <source>
        <dbReference type="Pfam" id="PF02776"/>
    </source>
</evidence>
<dbReference type="Pfam" id="PF02776">
    <property type="entry name" value="TPP_enzyme_N"/>
    <property type="match status" value="1"/>
</dbReference>
<dbReference type="SUPFAM" id="SSF52467">
    <property type="entry name" value="DHS-like NAD/FAD-binding domain"/>
    <property type="match status" value="1"/>
</dbReference>
<sequence length="534" mass="56861">MLGAQLLTQALKKAGVTTVFSLSGNQIMPVYDACIDAGIRIIHTRHEGAAVYMADAWAQLTGEIGVALIAGGPGFANGMSALFSAKHAESPVLLLSGDSPLKQDGLGAFQELDQLTMTRPLVKQGLRPSTVMEIAEFTAQLIQLAHSGRAGPVHLALPFDLLETQSGHTELPALPSFERDLTRPDVSELVTLLQQAKRPVIVTGPQCNGSRAAATLATLRHATGLPVIPMESPRGFKDPSLGQVKQVIQEADVVVLVGKKIDFTLDFGRSSSFATDVALAVVDPEEAVLTLAKQQFADRLRYTQQAHAQDTLTALSTSLTHQAHQQAWAELVAQRLVERPEQSDTATNGEMLSPREVCADIQALLDRDPNAILISDGGEFGQWIQAFCQAPKRVINGVSGAIGGGLSYAIAAKIAYPNSTVIAAMGDGTVGFHLSEFDTATRENAAFIAVIGNDHRWNAEHLIQLRNYGPERLIGCELNPDAKYEGAAQALGGLGFNVTTKQELSKALASAVNHTQPACINVHIKGAPAPEYLT</sequence>
<dbReference type="SUPFAM" id="SSF52518">
    <property type="entry name" value="Thiamin diphosphate-binding fold (THDP-binding)"/>
    <property type="match status" value="2"/>
</dbReference>
<proteinExistence type="inferred from homology"/>
<reference evidence="8" key="1">
    <citation type="submission" date="2021-11" db="EMBL/GenBank/DDBJ databases">
        <title>Draft genome sequence of Alcaligenes endophyticus type strain CCUG 75668T.</title>
        <authorList>
            <person name="Salva-Serra F."/>
            <person name="Duran R.E."/>
            <person name="Seeger M."/>
            <person name="Moore E.R.B."/>
            <person name="Jaen-Luchoro D."/>
        </authorList>
    </citation>
    <scope>NUCLEOTIDE SEQUENCE</scope>
    <source>
        <strain evidence="8">CCUG 75668</strain>
    </source>
</reference>
<evidence type="ECO:0000256" key="3">
    <source>
        <dbReference type="ARBA" id="ARBA00023052"/>
    </source>
</evidence>
<comment type="cofactor">
    <cofactor evidence="1">
        <name>thiamine diphosphate</name>
        <dbReference type="ChEBI" id="CHEBI:58937"/>
    </cofactor>
</comment>
<evidence type="ECO:0000256" key="2">
    <source>
        <dbReference type="ARBA" id="ARBA00007812"/>
    </source>
</evidence>
<evidence type="ECO:0000313" key="9">
    <source>
        <dbReference type="Proteomes" id="UP001168613"/>
    </source>
</evidence>
<feature type="domain" description="Thiamine pyrophosphate enzyme central" evidence="5">
    <location>
        <begin position="187"/>
        <end position="290"/>
    </location>
</feature>
<dbReference type="InterPro" id="IPR045229">
    <property type="entry name" value="TPP_enz"/>
</dbReference>
<keyword evidence="3 4" id="KW-0786">Thiamine pyrophosphate</keyword>
<dbReference type="EMBL" id="JAJHNU010000004">
    <property type="protein sequence ID" value="MDN4122385.1"/>
    <property type="molecule type" value="Genomic_DNA"/>
</dbReference>
<accession>A0ABT8EM73</accession>
<dbReference type="Gene3D" id="3.40.50.970">
    <property type="match status" value="2"/>
</dbReference>
<organism evidence="8 9">
    <name type="scientific">Alcaligenes endophyticus</name>
    <dbReference type="NCBI Taxonomy" id="1929088"/>
    <lineage>
        <taxon>Bacteria</taxon>
        <taxon>Pseudomonadati</taxon>
        <taxon>Pseudomonadota</taxon>
        <taxon>Betaproteobacteria</taxon>
        <taxon>Burkholderiales</taxon>
        <taxon>Alcaligenaceae</taxon>
        <taxon>Alcaligenes</taxon>
    </lineage>
</organism>
<dbReference type="Pfam" id="PF00205">
    <property type="entry name" value="TPP_enzyme_M"/>
    <property type="match status" value="1"/>
</dbReference>
<evidence type="ECO:0000256" key="1">
    <source>
        <dbReference type="ARBA" id="ARBA00001964"/>
    </source>
</evidence>
<dbReference type="InterPro" id="IPR029035">
    <property type="entry name" value="DHS-like_NAD/FAD-binding_dom"/>
</dbReference>
<gene>
    <name evidence="8" type="ORF">LMS43_13910</name>
</gene>
<dbReference type="InterPro" id="IPR011766">
    <property type="entry name" value="TPP_enzyme_TPP-bd"/>
</dbReference>
<evidence type="ECO:0000313" key="8">
    <source>
        <dbReference type="EMBL" id="MDN4122385.1"/>
    </source>
</evidence>
<protein>
    <submittedName>
        <fullName evidence="8">Thiamine pyrophosphate-binding protein</fullName>
    </submittedName>
</protein>
<comment type="caution">
    <text evidence="8">The sequence shown here is derived from an EMBL/GenBank/DDBJ whole genome shotgun (WGS) entry which is preliminary data.</text>
</comment>
<keyword evidence="9" id="KW-1185">Reference proteome</keyword>
<evidence type="ECO:0000259" key="5">
    <source>
        <dbReference type="Pfam" id="PF00205"/>
    </source>
</evidence>
<evidence type="ECO:0000256" key="4">
    <source>
        <dbReference type="RuleBase" id="RU362132"/>
    </source>
</evidence>
<dbReference type="Pfam" id="PF02775">
    <property type="entry name" value="TPP_enzyme_C"/>
    <property type="match status" value="1"/>
</dbReference>
<dbReference type="Proteomes" id="UP001168613">
    <property type="component" value="Unassembled WGS sequence"/>
</dbReference>
<feature type="domain" description="Thiamine pyrophosphate enzyme TPP-binding" evidence="6">
    <location>
        <begin position="376"/>
        <end position="522"/>
    </location>
</feature>
<dbReference type="InterPro" id="IPR029061">
    <property type="entry name" value="THDP-binding"/>
</dbReference>
<dbReference type="Gene3D" id="3.40.50.1220">
    <property type="entry name" value="TPP-binding domain"/>
    <property type="match status" value="1"/>
</dbReference>
<name>A0ABT8EM73_9BURK</name>
<evidence type="ECO:0000259" key="6">
    <source>
        <dbReference type="Pfam" id="PF02775"/>
    </source>
</evidence>
<dbReference type="PANTHER" id="PTHR18968">
    <property type="entry name" value="THIAMINE PYROPHOSPHATE ENZYMES"/>
    <property type="match status" value="1"/>
</dbReference>
<dbReference type="RefSeq" id="WP_266123394.1">
    <property type="nucleotide sequence ID" value="NZ_JAJHNU010000004.1"/>
</dbReference>
<feature type="domain" description="Thiamine pyrophosphate enzyme N-terminal TPP-binding" evidence="7">
    <location>
        <begin position="2"/>
        <end position="117"/>
    </location>
</feature>